<dbReference type="InterPro" id="IPR032675">
    <property type="entry name" value="LRR_dom_sf"/>
</dbReference>
<name>A0A7N2R2A8_QUELO</name>
<evidence type="ECO:0000256" key="2">
    <source>
        <dbReference type="ARBA" id="ARBA00022614"/>
    </source>
</evidence>
<dbReference type="GO" id="GO:0003735">
    <property type="term" value="F:structural constituent of ribosome"/>
    <property type="evidence" value="ECO:0007669"/>
    <property type="project" value="InterPro"/>
</dbReference>
<dbReference type="GO" id="GO:0006412">
    <property type="term" value="P:translation"/>
    <property type="evidence" value="ECO:0007669"/>
    <property type="project" value="InterPro"/>
</dbReference>
<keyword evidence="3" id="KW-0677">Repeat</keyword>
<evidence type="ECO:0000256" key="3">
    <source>
        <dbReference type="ARBA" id="ARBA00022737"/>
    </source>
</evidence>
<dbReference type="Pfam" id="PF01198">
    <property type="entry name" value="Ribosomal_L31e"/>
    <property type="match status" value="1"/>
</dbReference>
<protein>
    <recommendedName>
        <fullName evidence="7">Disease resistance R13L4/SHOC-2-like LRR domain-containing protein</fullName>
    </recommendedName>
</protein>
<dbReference type="PANTHER" id="PTHR48051:SF1">
    <property type="entry name" value="RAS SUPPRESSOR PROTEIN 1"/>
    <property type="match status" value="1"/>
</dbReference>
<evidence type="ECO:0000256" key="5">
    <source>
        <dbReference type="ARBA" id="ARBA00023274"/>
    </source>
</evidence>
<dbReference type="Gene3D" id="3.80.10.10">
    <property type="entry name" value="Ribonuclease Inhibitor"/>
    <property type="match status" value="1"/>
</dbReference>
<feature type="coiled-coil region" evidence="6">
    <location>
        <begin position="459"/>
        <end position="520"/>
    </location>
</feature>
<dbReference type="Gene3D" id="3.10.440.10">
    <property type="match status" value="1"/>
</dbReference>
<evidence type="ECO:0000256" key="1">
    <source>
        <dbReference type="ARBA" id="ARBA00010808"/>
    </source>
</evidence>
<comment type="similarity">
    <text evidence="1">Belongs to the eukaryotic ribosomal protein eL31 family.</text>
</comment>
<dbReference type="InParanoid" id="A0A7N2R2A8"/>
<keyword evidence="2" id="KW-0433">Leucine-rich repeat</keyword>
<dbReference type="InterPro" id="IPR023621">
    <property type="entry name" value="Ribosomal_eL31_dom_sf"/>
</dbReference>
<evidence type="ECO:0000259" key="7">
    <source>
        <dbReference type="Pfam" id="PF23598"/>
    </source>
</evidence>
<keyword evidence="4" id="KW-0689">Ribosomal protein</keyword>
<keyword evidence="9" id="KW-1185">Reference proteome</keyword>
<reference evidence="8" key="2">
    <citation type="submission" date="2021-01" db="UniProtKB">
        <authorList>
            <consortium name="EnsemblPlants"/>
        </authorList>
    </citation>
    <scope>IDENTIFICATION</scope>
</reference>
<dbReference type="GO" id="GO:0005840">
    <property type="term" value="C:ribosome"/>
    <property type="evidence" value="ECO:0007669"/>
    <property type="project" value="UniProtKB-KW"/>
</dbReference>
<dbReference type="EnsemblPlants" id="QL04p005379:mrna">
    <property type="protein sequence ID" value="QL04p005379:mrna"/>
    <property type="gene ID" value="QL04p005379"/>
</dbReference>
<dbReference type="EMBL" id="LRBV02000004">
    <property type="status" value="NOT_ANNOTATED_CDS"/>
    <property type="molecule type" value="Genomic_DNA"/>
</dbReference>
<dbReference type="SUPFAM" id="SSF52058">
    <property type="entry name" value="L domain-like"/>
    <property type="match status" value="1"/>
</dbReference>
<reference evidence="8 9" key="1">
    <citation type="journal article" date="2016" name="G3 (Bethesda)">
        <title>First Draft Assembly and Annotation of the Genome of a California Endemic Oak Quercus lobata Nee (Fagaceae).</title>
        <authorList>
            <person name="Sork V.L."/>
            <person name="Fitz-Gibbon S.T."/>
            <person name="Puiu D."/>
            <person name="Crepeau M."/>
            <person name="Gugger P.F."/>
            <person name="Sherman R."/>
            <person name="Stevens K."/>
            <person name="Langley C.H."/>
            <person name="Pellegrini M."/>
            <person name="Salzberg S.L."/>
        </authorList>
    </citation>
    <scope>NUCLEOTIDE SEQUENCE [LARGE SCALE GENOMIC DNA]</scope>
    <source>
        <strain evidence="8 9">cv. SW786</strain>
    </source>
</reference>
<evidence type="ECO:0000313" key="9">
    <source>
        <dbReference type="Proteomes" id="UP000594261"/>
    </source>
</evidence>
<evidence type="ECO:0000256" key="4">
    <source>
        <dbReference type="ARBA" id="ARBA00022980"/>
    </source>
</evidence>
<dbReference type="InterPro" id="IPR050216">
    <property type="entry name" value="LRR_domain-containing"/>
</dbReference>
<proteinExistence type="inferred from homology"/>
<organism evidence="8 9">
    <name type="scientific">Quercus lobata</name>
    <name type="common">Valley oak</name>
    <dbReference type="NCBI Taxonomy" id="97700"/>
    <lineage>
        <taxon>Eukaryota</taxon>
        <taxon>Viridiplantae</taxon>
        <taxon>Streptophyta</taxon>
        <taxon>Embryophyta</taxon>
        <taxon>Tracheophyta</taxon>
        <taxon>Spermatophyta</taxon>
        <taxon>Magnoliopsida</taxon>
        <taxon>eudicotyledons</taxon>
        <taxon>Gunneridae</taxon>
        <taxon>Pentapetalae</taxon>
        <taxon>rosids</taxon>
        <taxon>fabids</taxon>
        <taxon>Fagales</taxon>
        <taxon>Fagaceae</taxon>
        <taxon>Quercus</taxon>
    </lineage>
</organism>
<dbReference type="SUPFAM" id="SSF54575">
    <property type="entry name" value="Ribosomal protein L31e"/>
    <property type="match status" value="1"/>
</dbReference>
<dbReference type="Proteomes" id="UP000594261">
    <property type="component" value="Chromosome 4"/>
</dbReference>
<accession>A0A7N2R2A8</accession>
<feature type="domain" description="Disease resistance R13L4/SHOC-2-like LRR" evidence="7">
    <location>
        <begin position="21"/>
        <end position="236"/>
    </location>
</feature>
<keyword evidence="5" id="KW-0687">Ribonucleoprotein</keyword>
<sequence>MLRKLRHLIAYHRNNQIDYSLVWEKGVKIQEGFGCLKDLQKLCVVELNHGGVDLIEELGKLRQLRKLGIKNVSKETMKVLCASIEKMNHLQSLDIASIREDEIIDLQSISSPPQCLQCLYIKGHLKKLPDWIPKLQHLAKLMICWTRLNEDPLEVIQNLPSLWELIISHQAYNGEQLHFKVGGFPKLRELHLDCLNAVHSLLIDEGALPVLEDLVMGLSPLLKEVPSGIQHLRNLKVRTGFYGYDTHILRSKHLMLSRVQTTNKNDDHNENDSNSINVLVEKGSLPKRRWEQLMSEWMLTVKLNKHVWSHGIQSVPRRVRVRIARNRNDEEDAKEEFFYTSHCCRDPSRGPKGNSSMNFGSILFLQEYKDGEVMDSKESKLTGYPAYREDENIEKCILGLGTTLVATIEEAKDRISQIEHIFFPTFHLKSENLQNFFPEGKKAREDVCKEKENDLILPIERLQCEKQQALEENQSLKLELGVRRKDKELLAEVNGLERKVNELQDELRRKDEKVVEGKKLVQTIAKDDECLNSKFSVDYQLLRDDKKEKNILMVELEHFKDKAGRLQEEVQKKTYEVEEGRQLRAQLQQQIVWNATEMSKNKQCLKEYEEENNLLMDKIMN</sequence>
<dbReference type="GO" id="GO:0005737">
    <property type="term" value="C:cytoplasm"/>
    <property type="evidence" value="ECO:0007669"/>
    <property type="project" value="TreeGrafter"/>
</dbReference>
<dbReference type="PANTHER" id="PTHR48051">
    <property type="match status" value="1"/>
</dbReference>
<dbReference type="InterPro" id="IPR000054">
    <property type="entry name" value="Ribosomal_eL31"/>
</dbReference>
<keyword evidence="6" id="KW-0175">Coiled coil</keyword>
<dbReference type="SMART" id="SM01380">
    <property type="entry name" value="Ribosomal_L31e"/>
    <property type="match status" value="1"/>
</dbReference>
<dbReference type="GO" id="GO:1990904">
    <property type="term" value="C:ribonucleoprotein complex"/>
    <property type="evidence" value="ECO:0007669"/>
    <property type="project" value="UniProtKB-KW"/>
</dbReference>
<dbReference type="Pfam" id="PF23598">
    <property type="entry name" value="LRR_14"/>
    <property type="match status" value="1"/>
</dbReference>
<dbReference type="Gramene" id="QL04p005379:mrna">
    <property type="protein sequence ID" value="QL04p005379:mrna"/>
    <property type="gene ID" value="QL04p005379"/>
</dbReference>
<evidence type="ECO:0000256" key="6">
    <source>
        <dbReference type="SAM" id="Coils"/>
    </source>
</evidence>
<dbReference type="InterPro" id="IPR055414">
    <property type="entry name" value="LRR_R13L4/SHOC2-like"/>
</dbReference>
<evidence type="ECO:0000313" key="8">
    <source>
        <dbReference type="EnsemblPlants" id="QL04p005379:mrna"/>
    </source>
</evidence>
<dbReference type="AlphaFoldDB" id="A0A7N2R2A8"/>